<feature type="signal peptide" evidence="2">
    <location>
        <begin position="1"/>
        <end position="27"/>
    </location>
</feature>
<accession>G0QTD1</accession>
<evidence type="ECO:0000313" key="3">
    <source>
        <dbReference type="EMBL" id="EGR31508.1"/>
    </source>
</evidence>
<dbReference type="eggNOG" id="ENOG502SQ9T">
    <property type="taxonomic scope" value="Eukaryota"/>
</dbReference>
<evidence type="ECO:0000256" key="1">
    <source>
        <dbReference type="SAM" id="Phobius"/>
    </source>
</evidence>
<dbReference type="InParanoid" id="G0QTD1"/>
<keyword evidence="2" id="KW-0732">Signal</keyword>
<dbReference type="OrthoDB" id="295194at2759"/>
<protein>
    <recommendedName>
        <fullName evidence="5">Transmembrane protein</fullName>
    </recommendedName>
</protein>
<gene>
    <name evidence="3" type="ORF">IMG5_107260</name>
</gene>
<keyword evidence="1" id="KW-0472">Membrane</keyword>
<evidence type="ECO:0000313" key="4">
    <source>
        <dbReference type="Proteomes" id="UP000008983"/>
    </source>
</evidence>
<dbReference type="GeneID" id="14907659"/>
<evidence type="ECO:0008006" key="5">
    <source>
        <dbReference type="Google" id="ProtNLM"/>
    </source>
</evidence>
<feature type="chain" id="PRO_5003408143" description="Transmembrane protein" evidence="2">
    <location>
        <begin position="28"/>
        <end position="247"/>
    </location>
</feature>
<dbReference type="EMBL" id="GL983849">
    <property type="protein sequence ID" value="EGR31508.1"/>
    <property type="molecule type" value="Genomic_DNA"/>
</dbReference>
<evidence type="ECO:0000256" key="2">
    <source>
        <dbReference type="SAM" id="SignalP"/>
    </source>
</evidence>
<keyword evidence="4" id="KW-1185">Reference proteome</keyword>
<organism evidence="3 4">
    <name type="scientific">Ichthyophthirius multifiliis</name>
    <name type="common">White spot disease agent</name>
    <name type="synonym">Ich</name>
    <dbReference type="NCBI Taxonomy" id="5932"/>
    <lineage>
        <taxon>Eukaryota</taxon>
        <taxon>Sar</taxon>
        <taxon>Alveolata</taxon>
        <taxon>Ciliophora</taxon>
        <taxon>Intramacronucleata</taxon>
        <taxon>Oligohymenophorea</taxon>
        <taxon>Hymenostomatida</taxon>
        <taxon>Ophryoglenina</taxon>
        <taxon>Ichthyophthirius</taxon>
    </lineage>
</organism>
<dbReference type="AlphaFoldDB" id="G0QTD1"/>
<proteinExistence type="predicted"/>
<keyword evidence="1" id="KW-0812">Transmembrane</keyword>
<dbReference type="RefSeq" id="XP_004034994.1">
    <property type="nucleotide sequence ID" value="XM_004034946.1"/>
</dbReference>
<reference evidence="3 4" key="1">
    <citation type="submission" date="2011-07" db="EMBL/GenBank/DDBJ databases">
        <authorList>
            <person name="Coyne R."/>
            <person name="Brami D."/>
            <person name="Johnson J."/>
            <person name="Hostetler J."/>
            <person name="Hannick L."/>
            <person name="Clark T."/>
            <person name="Cassidy-Hanley D."/>
            <person name="Inman J."/>
        </authorList>
    </citation>
    <scope>NUCLEOTIDE SEQUENCE [LARGE SCALE GENOMIC DNA]</scope>
    <source>
        <strain evidence="3 4">G5</strain>
    </source>
</reference>
<feature type="transmembrane region" description="Helical" evidence="1">
    <location>
        <begin position="60"/>
        <end position="81"/>
    </location>
</feature>
<feature type="transmembrane region" description="Helical" evidence="1">
    <location>
        <begin position="93"/>
        <end position="114"/>
    </location>
</feature>
<keyword evidence="1" id="KW-1133">Transmembrane helix</keyword>
<name>G0QTD1_ICHMU</name>
<dbReference type="Proteomes" id="UP000008983">
    <property type="component" value="Unassembled WGS sequence"/>
</dbReference>
<sequence length="247" mass="29796">MSLKKVHKLLKLSFYFILATVYPECLQYEQQEEIVQYLSKKMSRTYAKLFSQLPQPKDEIINYIIFSLAYINHYLFFLYFPKQRDLFDLRFKFNCYHILIFELNGIFVSDFYIIQSINKIFNKNNFSKYDQLIQNQEQQIKQLKPQNFFGFELQYNDDNIKKLISDNSDAESFFSKIIKKEKVDQKQDQQIFEKTQLTSDSVIDSQAQKRLENNYFGNLQLNCNQISPCISNILQYENRQLPFEKRK</sequence>